<protein>
    <submittedName>
        <fullName evidence="1 2">Uncharacterized protein</fullName>
    </submittedName>
</protein>
<sequence length="159" mass="17818">PERNPALGKYQDESECFPLAESWYVVYRNYEFDPVLGGTEKCVSDFETRPEVNGAFPTVFKIGNETVKTLVTLDSTEGYTAKNVLYIRPVEGNSSVLLYVAYLDCKKCVLLRNVYVDDAACSLLVPKSELGHQSVCCDFVFDLLCGAGEKYIMYDDSCK</sequence>
<gene>
    <name evidence="1" type="ORF">IscW_ISCW012653</name>
</gene>
<dbReference type="InterPro" id="IPR012674">
    <property type="entry name" value="Calycin"/>
</dbReference>
<dbReference type="AlphaFoldDB" id="B7QFI0"/>
<feature type="non-terminal residue" evidence="1">
    <location>
        <position position="1"/>
    </location>
</feature>
<evidence type="ECO:0000313" key="3">
    <source>
        <dbReference type="Proteomes" id="UP000001555"/>
    </source>
</evidence>
<dbReference type="GO" id="GO:0030682">
    <property type="term" value="P:symbiont-mediated perturbation of host defenses"/>
    <property type="evidence" value="ECO:0007669"/>
    <property type="project" value="InterPro"/>
</dbReference>
<dbReference type="VEuPathDB" id="VectorBase:ISCP_023569"/>
<organism>
    <name type="scientific">Ixodes scapularis</name>
    <name type="common">Black-legged tick</name>
    <name type="synonym">Deer tick</name>
    <dbReference type="NCBI Taxonomy" id="6945"/>
    <lineage>
        <taxon>Eukaryota</taxon>
        <taxon>Metazoa</taxon>
        <taxon>Ecdysozoa</taxon>
        <taxon>Arthropoda</taxon>
        <taxon>Chelicerata</taxon>
        <taxon>Arachnida</taxon>
        <taxon>Acari</taxon>
        <taxon>Parasitiformes</taxon>
        <taxon>Ixodida</taxon>
        <taxon>Ixodoidea</taxon>
        <taxon>Ixodidae</taxon>
        <taxon>Ixodinae</taxon>
        <taxon>Ixodes</taxon>
    </lineage>
</organism>
<dbReference type="PaxDb" id="6945-B7QFI0"/>
<dbReference type="InParanoid" id="B7QFI0"/>
<dbReference type="GO" id="GO:0043176">
    <property type="term" value="F:amine binding"/>
    <property type="evidence" value="ECO:0007669"/>
    <property type="project" value="InterPro"/>
</dbReference>
<evidence type="ECO:0000313" key="1">
    <source>
        <dbReference type="EMBL" id="EEC17602.1"/>
    </source>
</evidence>
<dbReference type="EnsemblMetazoa" id="ISCW012653-RA">
    <property type="protein sequence ID" value="ISCW012653-PA"/>
    <property type="gene ID" value="ISCW012653"/>
</dbReference>
<keyword evidence="3" id="KW-1185">Reference proteome</keyword>
<dbReference type="Gene3D" id="2.40.128.20">
    <property type="match status" value="1"/>
</dbReference>
<dbReference type="InterPro" id="IPR002970">
    <property type="entry name" value="Tick_his-bd"/>
</dbReference>
<dbReference type="VEuPathDB" id="VectorBase:ISCI012653"/>
<dbReference type="SMR" id="B7QFI0"/>
<dbReference type="VEuPathDB" id="VectorBase:ISCW012653"/>
<dbReference type="EMBL" id="DS925970">
    <property type="protein sequence ID" value="EEC17602.1"/>
    <property type="molecule type" value="Genomic_DNA"/>
</dbReference>
<name>B7QFI0_IXOSC</name>
<dbReference type="EMBL" id="ABJB010120288">
    <property type="status" value="NOT_ANNOTATED_CDS"/>
    <property type="molecule type" value="Genomic_DNA"/>
</dbReference>
<accession>B7QFI0</accession>
<reference evidence="2" key="2">
    <citation type="submission" date="2020-05" db="UniProtKB">
        <authorList>
            <consortium name="EnsemblMetazoa"/>
        </authorList>
    </citation>
    <scope>IDENTIFICATION</scope>
    <source>
        <strain evidence="2">wikel</strain>
    </source>
</reference>
<dbReference type="SUPFAM" id="SSF50814">
    <property type="entry name" value="Lipocalins"/>
    <property type="match status" value="1"/>
</dbReference>
<dbReference type="Pfam" id="PF02098">
    <property type="entry name" value="His_binding"/>
    <property type="match status" value="1"/>
</dbReference>
<dbReference type="Proteomes" id="UP000001555">
    <property type="component" value="Unassembled WGS sequence"/>
</dbReference>
<dbReference type="HOGENOM" id="CLU_115566_0_0_1"/>
<reference evidence="1 3" key="1">
    <citation type="submission" date="2008-03" db="EMBL/GenBank/DDBJ databases">
        <title>Annotation of Ixodes scapularis.</title>
        <authorList>
            <consortium name="Ixodes scapularis Genome Project Consortium"/>
            <person name="Caler E."/>
            <person name="Hannick L.I."/>
            <person name="Bidwell S."/>
            <person name="Joardar V."/>
            <person name="Thiagarajan M."/>
            <person name="Amedeo P."/>
            <person name="Galinsky K.J."/>
            <person name="Schobel S."/>
            <person name="Inman J."/>
            <person name="Hostetler J."/>
            <person name="Miller J."/>
            <person name="Hammond M."/>
            <person name="Megy K."/>
            <person name="Lawson D."/>
            <person name="Kodira C."/>
            <person name="Sutton G."/>
            <person name="Meyer J."/>
            <person name="Hill C.A."/>
            <person name="Birren B."/>
            <person name="Nene V."/>
            <person name="Collins F."/>
            <person name="Alarcon-Chaidez F."/>
            <person name="Wikel S."/>
            <person name="Strausberg R."/>
        </authorList>
    </citation>
    <scope>NUCLEOTIDE SEQUENCE [LARGE SCALE GENOMIC DNA]</scope>
    <source>
        <strain evidence="3">Wikel</strain>
        <strain evidence="1">Wikel colony</strain>
    </source>
</reference>
<proteinExistence type="predicted"/>
<evidence type="ECO:0000313" key="2">
    <source>
        <dbReference type="EnsemblMetazoa" id="ISCW012653-PA"/>
    </source>
</evidence>